<dbReference type="InterPro" id="IPR058647">
    <property type="entry name" value="BSH_CzcB-like"/>
</dbReference>
<name>A0A074LV04_9BACL</name>
<dbReference type="NCBIfam" id="TIGR01730">
    <property type="entry name" value="RND_mfp"/>
    <property type="match status" value="1"/>
</dbReference>
<evidence type="ECO:0000256" key="2">
    <source>
        <dbReference type="SAM" id="Coils"/>
    </source>
</evidence>
<dbReference type="Gene3D" id="2.40.420.20">
    <property type="match status" value="1"/>
</dbReference>
<evidence type="ECO:0000256" key="1">
    <source>
        <dbReference type="ARBA" id="ARBA00009477"/>
    </source>
</evidence>
<evidence type="ECO:0000259" key="6">
    <source>
        <dbReference type="Pfam" id="PF25989"/>
    </source>
</evidence>
<dbReference type="Gene3D" id="2.40.50.100">
    <property type="match status" value="2"/>
</dbReference>
<dbReference type="AlphaFoldDB" id="A0A074LV04"/>
<dbReference type="InterPro" id="IPR006143">
    <property type="entry name" value="RND_pump_MFP"/>
</dbReference>
<dbReference type="PANTHER" id="PTHR30469">
    <property type="entry name" value="MULTIDRUG RESISTANCE PROTEIN MDTA"/>
    <property type="match status" value="1"/>
</dbReference>
<feature type="domain" description="YknX-like C-terminal permuted SH3-like" evidence="6">
    <location>
        <begin position="355"/>
        <end position="423"/>
    </location>
</feature>
<feature type="chain" id="PRO_5001696366" evidence="4">
    <location>
        <begin position="30"/>
        <end position="447"/>
    </location>
</feature>
<proteinExistence type="inferred from homology"/>
<sequence length="447" mass="46473">MNLHWKKTGLQLSLLTLLLAGCAKSPQTAQTETVIPVSVERAAPRDLPEQLVLPGRVMPREQTPVLATAAGRVQAVLVQVGDSVKKGQELATLDTGSSQASLTEAKTAIAGLEAQIRRLQTAALPTGFDVSSSSNASTASASALPGDISRKISQIETKMQLQIATLAAVLEKPGPDALPKLLAISQQLQRAQSEVSLLQTQAVVGQSLDLFKAPLLQTLQAQLVQAHQALRLAQAQVQAAHITSPFDGVILSKTAVAGTPSGPGVPLFTVGDVSNVDFEILVDPTMQTRLKQGQKANVQVGEHAAVQTTLGSVSPSLDPQAKSFTAHATLENATGDFKPGQVGLASITLDPHAGVLSVPTASILHEGEKTYVLLAPNGTAVKRAVATGYNNGTYTEIRSGLQKNDPVIHEGLDRVQPGTKIKVISSGTPGTSITPETSGTPGTETSS</sequence>
<accession>A0A074LV04</accession>
<dbReference type="GO" id="GO:0015562">
    <property type="term" value="F:efflux transmembrane transporter activity"/>
    <property type="evidence" value="ECO:0007669"/>
    <property type="project" value="TreeGrafter"/>
</dbReference>
<evidence type="ECO:0000256" key="4">
    <source>
        <dbReference type="SAM" id="SignalP"/>
    </source>
</evidence>
<dbReference type="Proteomes" id="UP000027931">
    <property type="component" value="Unassembled WGS sequence"/>
</dbReference>
<dbReference type="Gene3D" id="2.40.30.170">
    <property type="match status" value="1"/>
</dbReference>
<feature type="coiled-coil region" evidence="2">
    <location>
        <begin position="181"/>
        <end position="236"/>
    </location>
</feature>
<dbReference type="GO" id="GO:1990281">
    <property type="term" value="C:efflux pump complex"/>
    <property type="evidence" value="ECO:0007669"/>
    <property type="project" value="TreeGrafter"/>
</dbReference>
<organism evidence="7 8">
    <name type="scientific">Tumebacillus flagellatus</name>
    <dbReference type="NCBI Taxonomy" id="1157490"/>
    <lineage>
        <taxon>Bacteria</taxon>
        <taxon>Bacillati</taxon>
        <taxon>Bacillota</taxon>
        <taxon>Bacilli</taxon>
        <taxon>Bacillales</taxon>
        <taxon>Alicyclobacillaceae</taxon>
        <taxon>Tumebacillus</taxon>
    </lineage>
</organism>
<keyword evidence="2" id="KW-0175">Coiled coil</keyword>
<dbReference type="SUPFAM" id="SSF111369">
    <property type="entry name" value="HlyD-like secretion proteins"/>
    <property type="match status" value="2"/>
</dbReference>
<dbReference type="Gene3D" id="1.10.287.470">
    <property type="entry name" value="Helix hairpin bin"/>
    <property type="match status" value="1"/>
</dbReference>
<dbReference type="InterPro" id="IPR058637">
    <property type="entry name" value="YknX-like_C"/>
</dbReference>
<dbReference type="Pfam" id="PF25973">
    <property type="entry name" value="BSH_CzcB"/>
    <property type="match status" value="1"/>
</dbReference>
<evidence type="ECO:0000256" key="3">
    <source>
        <dbReference type="SAM" id="MobiDB-lite"/>
    </source>
</evidence>
<protein>
    <submittedName>
        <fullName evidence="7">Uncharacterized protein</fullName>
    </submittedName>
</protein>
<evidence type="ECO:0000313" key="8">
    <source>
        <dbReference type="Proteomes" id="UP000027931"/>
    </source>
</evidence>
<keyword evidence="4" id="KW-0732">Signal</keyword>
<dbReference type="eggNOG" id="COG0845">
    <property type="taxonomic scope" value="Bacteria"/>
</dbReference>
<evidence type="ECO:0000313" key="7">
    <source>
        <dbReference type="EMBL" id="KEO84465.1"/>
    </source>
</evidence>
<comment type="similarity">
    <text evidence="1">Belongs to the membrane fusion protein (MFP) (TC 8.A.1) family.</text>
</comment>
<feature type="domain" description="CzcB-like barrel-sandwich hybrid" evidence="5">
    <location>
        <begin position="64"/>
        <end position="272"/>
    </location>
</feature>
<feature type="compositionally biased region" description="Low complexity" evidence="3">
    <location>
        <begin position="424"/>
        <end position="447"/>
    </location>
</feature>
<dbReference type="Pfam" id="PF25989">
    <property type="entry name" value="YknX_C"/>
    <property type="match status" value="1"/>
</dbReference>
<dbReference type="STRING" id="1157490.EL26_05030"/>
<dbReference type="RefSeq" id="WP_038085066.1">
    <property type="nucleotide sequence ID" value="NZ_JMIR01000004.1"/>
</dbReference>
<reference evidence="7 8" key="1">
    <citation type="journal article" date="2013" name="Int. J. Syst. Evol. Microbiol.">
        <title>Tumebacillus flagellatus sp. nov., an alpha-amylase/pullulanase-producing bacterium isolated from cassava wastewater.</title>
        <authorList>
            <person name="Wang Q."/>
            <person name="Xie N."/>
            <person name="Qin Y."/>
            <person name="Shen N."/>
            <person name="Zhu J."/>
            <person name="Mi H."/>
            <person name="Huang R."/>
        </authorList>
    </citation>
    <scope>NUCLEOTIDE SEQUENCE [LARGE SCALE GENOMIC DNA]</scope>
    <source>
        <strain evidence="7 8">GST4</strain>
    </source>
</reference>
<evidence type="ECO:0000259" key="5">
    <source>
        <dbReference type="Pfam" id="PF25973"/>
    </source>
</evidence>
<dbReference type="PANTHER" id="PTHR30469:SF15">
    <property type="entry name" value="HLYD FAMILY OF SECRETION PROTEINS"/>
    <property type="match status" value="1"/>
</dbReference>
<dbReference type="OrthoDB" id="2380499at2"/>
<feature type="signal peptide" evidence="4">
    <location>
        <begin position="1"/>
        <end position="29"/>
    </location>
</feature>
<dbReference type="PROSITE" id="PS51257">
    <property type="entry name" value="PROKAR_LIPOPROTEIN"/>
    <property type="match status" value="1"/>
</dbReference>
<feature type="region of interest" description="Disordered" evidence="3">
    <location>
        <begin position="423"/>
        <end position="447"/>
    </location>
</feature>
<dbReference type="EMBL" id="JMIR01000004">
    <property type="protein sequence ID" value="KEO84465.1"/>
    <property type="molecule type" value="Genomic_DNA"/>
</dbReference>
<comment type="caution">
    <text evidence="7">The sequence shown here is derived from an EMBL/GenBank/DDBJ whole genome shotgun (WGS) entry which is preliminary data.</text>
</comment>
<keyword evidence="8" id="KW-1185">Reference proteome</keyword>
<gene>
    <name evidence="7" type="ORF">EL26_05030</name>
</gene>